<dbReference type="Proteomes" id="UP000625711">
    <property type="component" value="Unassembled WGS sequence"/>
</dbReference>
<keyword evidence="4" id="KW-1185">Reference proteome</keyword>
<evidence type="ECO:0000313" key="4">
    <source>
        <dbReference type="Proteomes" id="UP000625711"/>
    </source>
</evidence>
<dbReference type="EMBL" id="JAACXV010014301">
    <property type="protein sequence ID" value="KAF7268753.1"/>
    <property type="molecule type" value="Genomic_DNA"/>
</dbReference>
<dbReference type="Pfam" id="PF07985">
    <property type="entry name" value="SRR1"/>
    <property type="match status" value="1"/>
</dbReference>
<comment type="similarity">
    <text evidence="1">Belongs to the SRR1 family.</text>
</comment>
<dbReference type="PANTHER" id="PTHR28626">
    <property type="entry name" value="SRR1-LIKE PROTEIN"/>
    <property type="match status" value="1"/>
</dbReference>
<dbReference type="InterPro" id="IPR040044">
    <property type="entry name" value="SRR1L"/>
</dbReference>
<dbReference type="GO" id="GO:0005634">
    <property type="term" value="C:nucleus"/>
    <property type="evidence" value="ECO:0007669"/>
    <property type="project" value="TreeGrafter"/>
</dbReference>
<proteinExistence type="inferred from homology"/>
<accession>A0A834M2X7</accession>
<protein>
    <recommendedName>
        <fullName evidence="2">SRR1-like domain-containing protein</fullName>
    </recommendedName>
</protein>
<comment type="caution">
    <text evidence="3">The sequence shown here is derived from an EMBL/GenBank/DDBJ whole genome shotgun (WGS) entry which is preliminary data.</text>
</comment>
<sequence>MSTATNLDDVFTKVSYKRKGKIKNKINKNSNIYTFDNCDTTFIDKDKIIRRIVVAKEEFLATGVYESFTALLTEGLTILKKPKISKIVCFGLGHVSELTISRYQFVLLLCLKELYKLEVLLYDPVFNENDIFVLKYFGMIVESKNIEGKYLVTDNKTTLFYLPHCPKQLLNNLLWANWGLSLSCCIIISNSINKVVEDHTIKELSISGEYIAKISPYALELGLVNNFKFFEVFNDTSLHFFPINDLSIVPVDFWEENVEPVYNDGDVEFITSQFMSKLTI</sequence>
<evidence type="ECO:0000313" key="3">
    <source>
        <dbReference type="EMBL" id="KAF7268753.1"/>
    </source>
</evidence>
<name>A0A834M2X7_RHYFE</name>
<feature type="domain" description="SRR1-like" evidence="2">
    <location>
        <begin position="80"/>
        <end position="240"/>
    </location>
</feature>
<organism evidence="3 4">
    <name type="scientific">Rhynchophorus ferrugineus</name>
    <name type="common">Red palm weevil</name>
    <name type="synonym">Curculio ferrugineus</name>
    <dbReference type="NCBI Taxonomy" id="354439"/>
    <lineage>
        <taxon>Eukaryota</taxon>
        <taxon>Metazoa</taxon>
        <taxon>Ecdysozoa</taxon>
        <taxon>Arthropoda</taxon>
        <taxon>Hexapoda</taxon>
        <taxon>Insecta</taxon>
        <taxon>Pterygota</taxon>
        <taxon>Neoptera</taxon>
        <taxon>Endopterygota</taxon>
        <taxon>Coleoptera</taxon>
        <taxon>Polyphaga</taxon>
        <taxon>Cucujiformia</taxon>
        <taxon>Curculionidae</taxon>
        <taxon>Dryophthorinae</taxon>
        <taxon>Rhynchophorus</taxon>
    </lineage>
</organism>
<reference evidence="3" key="1">
    <citation type="submission" date="2020-08" db="EMBL/GenBank/DDBJ databases">
        <title>Genome sequencing and assembly of the red palm weevil Rhynchophorus ferrugineus.</title>
        <authorList>
            <person name="Dias G.B."/>
            <person name="Bergman C.M."/>
            <person name="Manee M."/>
        </authorList>
    </citation>
    <scope>NUCLEOTIDE SEQUENCE</scope>
    <source>
        <strain evidence="3">AA-2017</strain>
        <tissue evidence="3">Whole larva</tissue>
    </source>
</reference>
<gene>
    <name evidence="3" type="ORF">GWI33_018105</name>
</gene>
<dbReference type="PANTHER" id="PTHR28626:SF3">
    <property type="entry name" value="SRR1-LIKE PROTEIN"/>
    <property type="match status" value="1"/>
</dbReference>
<evidence type="ECO:0000259" key="2">
    <source>
        <dbReference type="Pfam" id="PF07985"/>
    </source>
</evidence>
<evidence type="ECO:0000256" key="1">
    <source>
        <dbReference type="ARBA" id="ARBA00009856"/>
    </source>
</evidence>
<dbReference type="OrthoDB" id="551431at2759"/>
<dbReference type="InterPro" id="IPR012942">
    <property type="entry name" value="SRR1-like"/>
</dbReference>
<dbReference type="GO" id="GO:0005737">
    <property type="term" value="C:cytoplasm"/>
    <property type="evidence" value="ECO:0007669"/>
    <property type="project" value="TreeGrafter"/>
</dbReference>
<dbReference type="AlphaFoldDB" id="A0A834M2X7"/>